<reference evidence="6" key="1">
    <citation type="submission" date="2020-06" db="EMBL/GenBank/DDBJ databases">
        <authorList>
            <person name="Li T."/>
            <person name="Hu X."/>
            <person name="Zhang T."/>
            <person name="Song X."/>
            <person name="Zhang H."/>
            <person name="Dai N."/>
            <person name="Sheng W."/>
            <person name="Hou X."/>
            <person name="Wei L."/>
        </authorList>
    </citation>
    <scope>NUCLEOTIDE SEQUENCE</scope>
    <source>
        <strain evidence="6">KEN1</strain>
        <tissue evidence="6">Leaf</tissue>
    </source>
</reference>
<comment type="caution">
    <text evidence="6">The sequence shown here is derived from an EMBL/GenBank/DDBJ whole genome shotgun (WGS) entry which is preliminary data.</text>
</comment>
<evidence type="ECO:0000313" key="6">
    <source>
        <dbReference type="EMBL" id="KAL0428458.1"/>
    </source>
</evidence>
<accession>A0AAW2VH19</accession>
<gene>
    <name evidence="6" type="ORF">Slati_3020600</name>
</gene>
<dbReference type="PANTHER" id="PTHR33248">
    <property type="entry name" value="ZINC ION-BINDING PROTEIN"/>
    <property type="match status" value="1"/>
</dbReference>
<dbReference type="Pfam" id="PF06839">
    <property type="entry name" value="Zn_ribbon_GRF"/>
    <property type="match status" value="1"/>
</dbReference>
<keyword evidence="1" id="KW-0479">Metal-binding</keyword>
<organism evidence="6">
    <name type="scientific">Sesamum latifolium</name>
    <dbReference type="NCBI Taxonomy" id="2727402"/>
    <lineage>
        <taxon>Eukaryota</taxon>
        <taxon>Viridiplantae</taxon>
        <taxon>Streptophyta</taxon>
        <taxon>Embryophyta</taxon>
        <taxon>Tracheophyta</taxon>
        <taxon>Spermatophyta</taxon>
        <taxon>Magnoliopsida</taxon>
        <taxon>eudicotyledons</taxon>
        <taxon>Gunneridae</taxon>
        <taxon>Pentapetalae</taxon>
        <taxon>asterids</taxon>
        <taxon>lamiids</taxon>
        <taxon>Lamiales</taxon>
        <taxon>Pedaliaceae</taxon>
        <taxon>Sesamum</taxon>
    </lineage>
</organism>
<reference evidence="6" key="2">
    <citation type="journal article" date="2024" name="Plant">
        <title>Genomic evolution and insights into agronomic trait innovations of Sesamum species.</title>
        <authorList>
            <person name="Miao H."/>
            <person name="Wang L."/>
            <person name="Qu L."/>
            <person name="Liu H."/>
            <person name="Sun Y."/>
            <person name="Le M."/>
            <person name="Wang Q."/>
            <person name="Wei S."/>
            <person name="Zheng Y."/>
            <person name="Lin W."/>
            <person name="Duan Y."/>
            <person name="Cao H."/>
            <person name="Xiong S."/>
            <person name="Wang X."/>
            <person name="Wei L."/>
            <person name="Li C."/>
            <person name="Ma Q."/>
            <person name="Ju M."/>
            <person name="Zhao R."/>
            <person name="Li G."/>
            <person name="Mu C."/>
            <person name="Tian Q."/>
            <person name="Mei H."/>
            <person name="Zhang T."/>
            <person name="Gao T."/>
            <person name="Zhang H."/>
        </authorList>
    </citation>
    <scope>NUCLEOTIDE SEQUENCE</scope>
    <source>
        <strain evidence="6">KEN1</strain>
    </source>
</reference>
<sequence>MENTDNEDGCGTHSRWGTRSHYRHAASSIDSDIIRICTCGREVEVRIAWTSTNPGRHFRGCPGNEGHYCPTFQWVDPPMYRRSKEVIPGLLARMNRYESAVKKAKERVELESKR</sequence>
<proteinExistence type="predicted"/>
<feature type="domain" description="GRF-type" evidence="5">
    <location>
        <begin position="37"/>
        <end position="78"/>
    </location>
</feature>
<dbReference type="GO" id="GO:0008270">
    <property type="term" value="F:zinc ion binding"/>
    <property type="evidence" value="ECO:0007669"/>
    <property type="project" value="UniProtKB-KW"/>
</dbReference>
<evidence type="ECO:0000256" key="4">
    <source>
        <dbReference type="PROSITE-ProRule" id="PRU01343"/>
    </source>
</evidence>
<evidence type="ECO:0000256" key="3">
    <source>
        <dbReference type="ARBA" id="ARBA00022833"/>
    </source>
</evidence>
<dbReference type="AlphaFoldDB" id="A0AAW2VH19"/>
<evidence type="ECO:0000256" key="1">
    <source>
        <dbReference type="ARBA" id="ARBA00022723"/>
    </source>
</evidence>
<name>A0AAW2VH19_9LAMI</name>
<dbReference type="InterPro" id="IPR010666">
    <property type="entry name" value="Znf_GRF"/>
</dbReference>
<keyword evidence="2 4" id="KW-0863">Zinc-finger</keyword>
<evidence type="ECO:0000256" key="2">
    <source>
        <dbReference type="ARBA" id="ARBA00022771"/>
    </source>
</evidence>
<dbReference type="EMBL" id="JACGWN010000010">
    <property type="protein sequence ID" value="KAL0428458.1"/>
    <property type="molecule type" value="Genomic_DNA"/>
</dbReference>
<keyword evidence="3" id="KW-0862">Zinc</keyword>
<protein>
    <recommendedName>
        <fullName evidence="5">GRF-type domain-containing protein</fullName>
    </recommendedName>
</protein>
<evidence type="ECO:0000259" key="5">
    <source>
        <dbReference type="PROSITE" id="PS51999"/>
    </source>
</evidence>
<dbReference type="PROSITE" id="PS51999">
    <property type="entry name" value="ZF_GRF"/>
    <property type="match status" value="1"/>
</dbReference>